<evidence type="ECO:0000256" key="4">
    <source>
        <dbReference type="ARBA" id="ARBA00022989"/>
    </source>
</evidence>
<evidence type="ECO:0000313" key="8">
    <source>
        <dbReference type="EMBL" id="ORY28192.1"/>
    </source>
</evidence>
<sequence>MTRSTAWRQITPFFIYCIVSFSMADFIFGLDTSLFGGLQALPGFLNVFGVPRPGKTPYLPTLRKSIMNSVVFLGRLFGVFCFEPLTERIGYRFLVVFIVGVQLVAVIIEITSKEWIQFTIGRVISYMTIGFIEACVPSYSAEIAPPELRGFFSGMFVPIQTAAGIWGTGMSRAFTNEQGRKGWMVPVGIQFIPIVFTFGMIWFTVESPRWLISKGRHEEALQNLKRLRPKEHTDDGLAEAEIEAMSQALEYDKSIKEAGWLELFSGSMWRRTVSVALMFFVYEAGGNQFSSAYGTTFFQSVGLASKSFTYNIVITLAGFIGAMVAITTTDKVGRRPLCIIGSVSCVIWNVIVAVMGSKSDLSTADVNAVVASFVLLVFSTKVAFAIHSFIVTTEMGVMMVGASFDVLSSFLVTFCSPYILAKIGAKIGYVFAAISFIGLVYAVLFLPELRGRSLEEVDELFEKPRFRWGWQYEGVKTTGAGAAISQLEHTGHLDVEVEEVRMESDEKTNEKS</sequence>
<feature type="transmembrane region" description="Helical" evidence="6">
    <location>
        <begin position="308"/>
        <end position="326"/>
    </location>
</feature>
<dbReference type="PANTHER" id="PTHR48022">
    <property type="entry name" value="PLASTIDIC GLUCOSE TRANSPORTER 4"/>
    <property type="match status" value="1"/>
</dbReference>
<name>A0A1Y2B047_9TREE</name>
<keyword evidence="3 6" id="KW-0812">Transmembrane</keyword>
<dbReference type="SUPFAM" id="SSF103473">
    <property type="entry name" value="MFS general substrate transporter"/>
    <property type="match status" value="1"/>
</dbReference>
<keyword evidence="9" id="KW-1185">Reference proteome</keyword>
<dbReference type="Pfam" id="PF00083">
    <property type="entry name" value="Sugar_tr"/>
    <property type="match status" value="1"/>
</dbReference>
<comment type="similarity">
    <text evidence="2">Belongs to the major facilitator superfamily. Sugar transporter (TC 2.A.1.1) family.</text>
</comment>
<feature type="transmembrane region" description="Helical" evidence="6">
    <location>
        <begin position="183"/>
        <end position="205"/>
    </location>
</feature>
<protein>
    <submittedName>
        <fullName evidence="8">General substrate transporter</fullName>
    </submittedName>
</protein>
<keyword evidence="4 6" id="KW-1133">Transmembrane helix</keyword>
<reference evidence="8 9" key="1">
    <citation type="submission" date="2016-07" db="EMBL/GenBank/DDBJ databases">
        <title>Pervasive Adenine N6-methylation of Active Genes in Fungi.</title>
        <authorList>
            <consortium name="DOE Joint Genome Institute"/>
            <person name="Mondo S.J."/>
            <person name="Dannebaum R.O."/>
            <person name="Kuo R.C."/>
            <person name="Labutti K."/>
            <person name="Haridas S."/>
            <person name="Kuo A."/>
            <person name="Salamov A."/>
            <person name="Ahrendt S.R."/>
            <person name="Lipzen A."/>
            <person name="Sullivan W."/>
            <person name="Andreopoulos W.B."/>
            <person name="Clum A."/>
            <person name="Lindquist E."/>
            <person name="Daum C."/>
            <person name="Ramamoorthy G.K."/>
            <person name="Gryganskyi A."/>
            <person name="Culley D."/>
            <person name="Magnuson J.K."/>
            <person name="James T.Y."/>
            <person name="O'Malley M.A."/>
            <person name="Stajich J.E."/>
            <person name="Spatafora J.W."/>
            <person name="Visel A."/>
            <person name="Grigoriev I.V."/>
        </authorList>
    </citation>
    <scope>NUCLEOTIDE SEQUENCE [LARGE SCALE GENOMIC DNA]</scope>
    <source>
        <strain evidence="8 9">68-887.2</strain>
    </source>
</reference>
<dbReference type="InterPro" id="IPR005828">
    <property type="entry name" value="MFS_sugar_transport-like"/>
</dbReference>
<comment type="caution">
    <text evidence="8">The sequence shown here is derived from an EMBL/GenBank/DDBJ whole genome shotgun (WGS) entry which is preliminary data.</text>
</comment>
<comment type="subcellular location">
    <subcellularLocation>
        <location evidence="1">Membrane</location>
        <topology evidence="1">Multi-pass membrane protein</topology>
    </subcellularLocation>
</comment>
<feature type="transmembrane region" description="Helical" evidence="6">
    <location>
        <begin position="427"/>
        <end position="446"/>
    </location>
</feature>
<evidence type="ECO:0000256" key="5">
    <source>
        <dbReference type="ARBA" id="ARBA00023136"/>
    </source>
</evidence>
<feature type="transmembrane region" description="Helical" evidence="6">
    <location>
        <begin position="338"/>
        <end position="356"/>
    </location>
</feature>
<evidence type="ECO:0000256" key="6">
    <source>
        <dbReference type="SAM" id="Phobius"/>
    </source>
</evidence>
<feature type="transmembrane region" description="Helical" evidence="6">
    <location>
        <begin position="397"/>
        <end position="421"/>
    </location>
</feature>
<feature type="transmembrane region" description="Helical" evidence="6">
    <location>
        <begin position="12"/>
        <end position="30"/>
    </location>
</feature>
<dbReference type="EMBL" id="MCFC01000033">
    <property type="protein sequence ID" value="ORY28192.1"/>
    <property type="molecule type" value="Genomic_DNA"/>
</dbReference>
<evidence type="ECO:0000259" key="7">
    <source>
        <dbReference type="PROSITE" id="PS50850"/>
    </source>
</evidence>
<proteinExistence type="inferred from homology"/>
<dbReference type="STRING" id="71784.A0A1Y2B047"/>
<feature type="transmembrane region" description="Helical" evidence="6">
    <location>
        <begin position="123"/>
        <end position="139"/>
    </location>
</feature>
<dbReference type="Gene3D" id="1.20.1250.20">
    <property type="entry name" value="MFS general substrate transporter like domains"/>
    <property type="match status" value="1"/>
</dbReference>
<dbReference type="AlphaFoldDB" id="A0A1Y2B047"/>
<evidence type="ECO:0000256" key="3">
    <source>
        <dbReference type="ARBA" id="ARBA00022692"/>
    </source>
</evidence>
<accession>A0A1Y2B047</accession>
<dbReference type="PROSITE" id="PS50850">
    <property type="entry name" value="MFS"/>
    <property type="match status" value="1"/>
</dbReference>
<dbReference type="InParanoid" id="A0A1Y2B047"/>
<dbReference type="OrthoDB" id="6612291at2759"/>
<feature type="domain" description="Major facilitator superfamily (MFS) profile" evidence="7">
    <location>
        <begin position="17"/>
        <end position="450"/>
    </location>
</feature>
<evidence type="ECO:0000256" key="1">
    <source>
        <dbReference type="ARBA" id="ARBA00004141"/>
    </source>
</evidence>
<feature type="transmembrane region" description="Helical" evidence="6">
    <location>
        <begin position="91"/>
        <end position="111"/>
    </location>
</feature>
<evidence type="ECO:0000313" key="9">
    <source>
        <dbReference type="Proteomes" id="UP000193986"/>
    </source>
</evidence>
<organism evidence="8 9">
    <name type="scientific">Naematelia encephala</name>
    <dbReference type="NCBI Taxonomy" id="71784"/>
    <lineage>
        <taxon>Eukaryota</taxon>
        <taxon>Fungi</taxon>
        <taxon>Dikarya</taxon>
        <taxon>Basidiomycota</taxon>
        <taxon>Agaricomycotina</taxon>
        <taxon>Tremellomycetes</taxon>
        <taxon>Tremellales</taxon>
        <taxon>Naemateliaceae</taxon>
        <taxon>Naematelia</taxon>
    </lineage>
</organism>
<dbReference type="InterPro" id="IPR020846">
    <property type="entry name" value="MFS_dom"/>
</dbReference>
<gene>
    <name evidence="8" type="ORF">BCR39DRAFT_588877</name>
</gene>
<feature type="transmembrane region" description="Helical" evidence="6">
    <location>
        <begin position="368"/>
        <end position="390"/>
    </location>
</feature>
<dbReference type="InterPro" id="IPR050360">
    <property type="entry name" value="MFS_Sugar_Transporters"/>
</dbReference>
<dbReference type="InterPro" id="IPR036259">
    <property type="entry name" value="MFS_trans_sf"/>
</dbReference>
<dbReference type="GO" id="GO:0005351">
    <property type="term" value="F:carbohydrate:proton symporter activity"/>
    <property type="evidence" value="ECO:0007669"/>
    <property type="project" value="TreeGrafter"/>
</dbReference>
<dbReference type="Proteomes" id="UP000193986">
    <property type="component" value="Unassembled WGS sequence"/>
</dbReference>
<evidence type="ECO:0000256" key="2">
    <source>
        <dbReference type="ARBA" id="ARBA00010992"/>
    </source>
</evidence>
<dbReference type="PANTHER" id="PTHR48022:SF10">
    <property type="entry name" value="MAJOR FACILITATOR SUPERFAMILY (MFS) PROFILE DOMAIN-CONTAINING PROTEIN"/>
    <property type="match status" value="1"/>
</dbReference>
<feature type="transmembrane region" description="Helical" evidence="6">
    <location>
        <begin position="151"/>
        <end position="171"/>
    </location>
</feature>
<keyword evidence="5 6" id="KW-0472">Membrane</keyword>
<dbReference type="GO" id="GO:0016020">
    <property type="term" value="C:membrane"/>
    <property type="evidence" value="ECO:0007669"/>
    <property type="project" value="UniProtKB-SubCell"/>
</dbReference>